<sequence length="65" mass="7563">MAISTHIKHRDEAHNERLLMEMESFNSSRNDSDGEEVDVNLEADLECALEELDKSRKKNKKLKAY</sequence>
<feature type="coiled-coil region" evidence="1">
    <location>
        <begin position="38"/>
        <end position="65"/>
    </location>
</feature>
<protein>
    <submittedName>
        <fullName evidence="2">Uncharacterized protein</fullName>
    </submittedName>
</protein>
<keyword evidence="1" id="KW-0175">Coiled coil</keyword>
<organism evidence="2 3">
    <name type="scientific">Taxus chinensis</name>
    <name type="common">Chinese yew</name>
    <name type="synonym">Taxus wallichiana var. chinensis</name>
    <dbReference type="NCBI Taxonomy" id="29808"/>
    <lineage>
        <taxon>Eukaryota</taxon>
        <taxon>Viridiplantae</taxon>
        <taxon>Streptophyta</taxon>
        <taxon>Embryophyta</taxon>
        <taxon>Tracheophyta</taxon>
        <taxon>Spermatophyta</taxon>
        <taxon>Pinopsida</taxon>
        <taxon>Pinidae</taxon>
        <taxon>Conifers II</taxon>
        <taxon>Cupressales</taxon>
        <taxon>Taxaceae</taxon>
        <taxon>Taxus</taxon>
    </lineage>
</organism>
<dbReference type="EMBL" id="JAHRHJ020000001">
    <property type="protein sequence ID" value="KAH9330585.1"/>
    <property type="molecule type" value="Genomic_DNA"/>
</dbReference>
<accession>A0AA38H159</accession>
<evidence type="ECO:0000256" key="1">
    <source>
        <dbReference type="SAM" id="Coils"/>
    </source>
</evidence>
<reference evidence="2 3" key="1">
    <citation type="journal article" date="2021" name="Nat. Plants">
        <title>The Taxus genome provides insights into paclitaxel biosynthesis.</title>
        <authorList>
            <person name="Xiong X."/>
            <person name="Gou J."/>
            <person name="Liao Q."/>
            <person name="Li Y."/>
            <person name="Zhou Q."/>
            <person name="Bi G."/>
            <person name="Li C."/>
            <person name="Du R."/>
            <person name="Wang X."/>
            <person name="Sun T."/>
            <person name="Guo L."/>
            <person name="Liang H."/>
            <person name="Lu P."/>
            <person name="Wu Y."/>
            <person name="Zhang Z."/>
            <person name="Ro D.K."/>
            <person name="Shang Y."/>
            <person name="Huang S."/>
            <person name="Yan J."/>
        </authorList>
    </citation>
    <scope>NUCLEOTIDE SEQUENCE [LARGE SCALE GENOMIC DNA]</scope>
    <source>
        <strain evidence="2">Ta-2019</strain>
    </source>
</reference>
<name>A0AA38H159_TAXCH</name>
<evidence type="ECO:0000313" key="3">
    <source>
        <dbReference type="Proteomes" id="UP000824469"/>
    </source>
</evidence>
<dbReference type="Proteomes" id="UP000824469">
    <property type="component" value="Unassembled WGS sequence"/>
</dbReference>
<proteinExistence type="predicted"/>
<gene>
    <name evidence="2" type="ORF">KI387_002693</name>
</gene>
<feature type="non-terminal residue" evidence="2">
    <location>
        <position position="65"/>
    </location>
</feature>
<comment type="caution">
    <text evidence="2">The sequence shown here is derived from an EMBL/GenBank/DDBJ whole genome shotgun (WGS) entry which is preliminary data.</text>
</comment>
<evidence type="ECO:0000313" key="2">
    <source>
        <dbReference type="EMBL" id="KAH9330585.1"/>
    </source>
</evidence>
<dbReference type="AlphaFoldDB" id="A0AA38H159"/>
<keyword evidence="3" id="KW-1185">Reference proteome</keyword>